<comment type="caution">
    <text evidence="1">The sequence shown here is derived from an EMBL/GenBank/DDBJ whole genome shotgun (WGS) entry which is preliminary data.</text>
</comment>
<protein>
    <submittedName>
        <fullName evidence="1">Uncharacterized protein</fullName>
    </submittedName>
</protein>
<dbReference type="Proteomes" id="UP001519460">
    <property type="component" value="Unassembled WGS sequence"/>
</dbReference>
<dbReference type="AlphaFoldDB" id="A0ABD0KX22"/>
<reference evidence="1 2" key="1">
    <citation type="journal article" date="2023" name="Sci. Data">
        <title>Genome assembly of the Korean intertidal mud-creeper Batillaria attramentaria.</title>
        <authorList>
            <person name="Patra A.K."/>
            <person name="Ho P.T."/>
            <person name="Jun S."/>
            <person name="Lee S.J."/>
            <person name="Kim Y."/>
            <person name="Won Y.J."/>
        </authorList>
    </citation>
    <scope>NUCLEOTIDE SEQUENCE [LARGE SCALE GENOMIC DNA]</scope>
    <source>
        <strain evidence="1">Wonlab-2016</strain>
    </source>
</reference>
<organism evidence="1 2">
    <name type="scientific">Batillaria attramentaria</name>
    <dbReference type="NCBI Taxonomy" id="370345"/>
    <lineage>
        <taxon>Eukaryota</taxon>
        <taxon>Metazoa</taxon>
        <taxon>Spiralia</taxon>
        <taxon>Lophotrochozoa</taxon>
        <taxon>Mollusca</taxon>
        <taxon>Gastropoda</taxon>
        <taxon>Caenogastropoda</taxon>
        <taxon>Sorbeoconcha</taxon>
        <taxon>Cerithioidea</taxon>
        <taxon>Batillariidae</taxon>
        <taxon>Batillaria</taxon>
    </lineage>
</organism>
<accession>A0ABD0KX22</accession>
<evidence type="ECO:0000313" key="1">
    <source>
        <dbReference type="EMBL" id="KAK7491777.1"/>
    </source>
</evidence>
<gene>
    <name evidence="1" type="ORF">BaRGS_00017033</name>
</gene>
<keyword evidence="2" id="KW-1185">Reference proteome</keyword>
<evidence type="ECO:0000313" key="2">
    <source>
        <dbReference type="Proteomes" id="UP001519460"/>
    </source>
</evidence>
<name>A0ABD0KX22_9CAEN</name>
<proteinExistence type="predicted"/>
<sequence length="91" mass="10234">MISLRSGLEIKSWWGNEGCPSGTACKRACDLKSRDISQGYREWIRQRMDTSAVSVTRLHSGHSPSENPFLLYNPQCSTQSLPSRQNESSCK</sequence>
<dbReference type="EMBL" id="JACVVK020000111">
    <property type="protein sequence ID" value="KAK7491777.1"/>
    <property type="molecule type" value="Genomic_DNA"/>
</dbReference>